<gene>
    <name evidence="2" type="ORF">EBQ24_06930</name>
</gene>
<feature type="domain" description="AbiEi antitoxin N-terminal" evidence="1">
    <location>
        <begin position="6"/>
        <end position="53"/>
    </location>
</feature>
<accession>A0A3M6R2H5</accession>
<dbReference type="Pfam" id="PF13338">
    <property type="entry name" value="AbiEi_4"/>
    <property type="match status" value="1"/>
</dbReference>
<evidence type="ECO:0000313" key="3">
    <source>
        <dbReference type="Proteomes" id="UP000281171"/>
    </source>
</evidence>
<comment type="caution">
    <text evidence="2">The sequence shown here is derived from an EMBL/GenBank/DDBJ whole genome shotgun (WGS) entry which is preliminary data.</text>
</comment>
<organism evidence="2 3">
    <name type="scientific">Allofranklinella schreckenbergeri</name>
    <dbReference type="NCBI Taxonomy" id="1076744"/>
    <lineage>
        <taxon>Bacteria</taxon>
        <taxon>Pseudomonadati</taxon>
        <taxon>Pseudomonadota</taxon>
        <taxon>Betaproteobacteria</taxon>
        <taxon>Burkholderiales</taxon>
        <taxon>Comamonadaceae</taxon>
        <taxon>Allofranklinella</taxon>
    </lineage>
</organism>
<dbReference type="AlphaFoldDB" id="A0A3M6R2H5"/>
<dbReference type="EMBL" id="RDQK01000014">
    <property type="protein sequence ID" value="RMX09425.1"/>
    <property type="molecule type" value="Genomic_DNA"/>
</dbReference>
<evidence type="ECO:0000313" key="2">
    <source>
        <dbReference type="EMBL" id="RMX09425.1"/>
    </source>
</evidence>
<sequence length="170" mass="18646">METSHQTILDLAAQRGLIRPRDLDALGLPSVALTRLVRQGLLVRVGRGLYARPDRRVHAPLEVILAIGGRDHAVLDAFVFPHQHRACGWTVIAVAFFYLAGFDQGFDATLVAIQQVGIDLAELQLLQPVGNPAFEELTVVGGRVAADQLLPKHPDLCHRHLGQPGDLRRH</sequence>
<dbReference type="Proteomes" id="UP000281171">
    <property type="component" value="Unassembled WGS sequence"/>
</dbReference>
<dbReference type="InterPro" id="IPR025159">
    <property type="entry name" value="AbiEi_N"/>
</dbReference>
<reference evidence="2 3" key="1">
    <citation type="submission" date="2018-10" db="EMBL/GenBank/DDBJ databases">
        <title>Comamonadaceae CDC group NO-1 genome sequencing and assembly.</title>
        <authorList>
            <person name="Bernier A.-M."/>
            <person name="Bernard K."/>
        </authorList>
    </citation>
    <scope>NUCLEOTIDE SEQUENCE [LARGE SCALE GENOMIC DNA]</scope>
    <source>
        <strain evidence="2 3">NML180581</strain>
    </source>
</reference>
<protein>
    <recommendedName>
        <fullName evidence="1">AbiEi antitoxin N-terminal domain-containing protein</fullName>
    </recommendedName>
</protein>
<name>A0A3M6R2H5_9BURK</name>
<proteinExistence type="predicted"/>
<evidence type="ECO:0000259" key="1">
    <source>
        <dbReference type="Pfam" id="PF13338"/>
    </source>
</evidence>